<organism evidence="3 4">
    <name type="scientific">Vibrio algarum</name>
    <dbReference type="NCBI Taxonomy" id="3020714"/>
    <lineage>
        <taxon>Bacteria</taxon>
        <taxon>Pseudomonadati</taxon>
        <taxon>Pseudomonadota</taxon>
        <taxon>Gammaproteobacteria</taxon>
        <taxon>Vibrionales</taxon>
        <taxon>Vibrionaceae</taxon>
        <taxon>Vibrio</taxon>
    </lineage>
</organism>
<reference evidence="3 4" key="1">
    <citation type="submission" date="2023-01" db="EMBL/GenBank/DDBJ databases">
        <title>Vibrio sp. KJ40-1 sp.nov, isolated from marine algae.</title>
        <authorList>
            <person name="Butt M."/>
            <person name="Kim J.M.J."/>
            <person name="Jeon C.O.C."/>
        </authorList>
    </citation>
    <scope>NUCLEOTIDE SEQUENCE [LARGE SCALE GENOMIC DNA]</scope>
    <source>
        <strain evidence="3 4">KJ40-1</strain>
    </source>
</reference>
<evidence type="ECO:0000256" key="2">
    <source>
        <dbReference type="SAM" id="MobiDB-lite"/>
    </source>
</evidence>
<dbReference type="InterPro" id="IPR025157">
    <property type="entry name" value="Hemagglutinin_rpt"/>
</dbReference>
<feature type="region of interest" description="Disordered" evidence="2">
    <location>
        <begin position="1600"/>
        <end position="1645"/>
    </location>
</feature>
<protein>
    <submittedName>
        <fullName evidence="3">Hemagglutinin repeat-containing protein</fullName>
    </submittedName>
</protein>
<comment type="caution">
    <text evidence="3">The sequence shown here is derived from an EMBL/GenBank/DDBJ whole genome shotgun (WGS) entry which is preliminary data.</text>
</comment>
<feature type="compositionally biased region" description="Low complexity" evidence="2">
    <location>
        <begin position="1211"/>
        <end position="1225"/>
    </location>
</feature>
<evidence type="ECO:0000313" key="3">
    <source>
        <dbReference type="EMBL" id="MDB1125444.1"/>
    </source>
</evidence>
<dbReference type="Pfam" id="PF13332">
    <property type="entry name" value="Fil_haemagg_2"/>
    <property type="match status" value="6"/>
</dbReference>
<feature type="coiled-coil region" evidence="1">
    <location>
        <begin position="914"/>
        <end position="948"/>
    </location>
</feature>
<feature type="compositionally biased region" description="Polar residues" evidence="2">
    <location>
        <begin position="1600"/>
        <end position="1613"/>
    </location>
</feature>
<dbReference type="EMBL" id="JAQLOI010000003">
    <property type="protein sequence ID" value="MDB1125444.1"/>
    <property type="molecule type" value="Genomic_DNA"/>
</dbReference>
<evidence type="ECO:0000256" key="1">
    <source>
        <dbReference type="SAM" id="Coils"/>
    </source>
</evidence>
<keyword evidence="4" id="KW-1185">Reference proteome</keyword>
<keyword evidence="1" id="KW-0175">Coiled coil</keyword>
<feature type="region of interest" description="Disordered" evidence="2">
    <location>
        <begin position="1206"/>
        <end position="1231"/>
    </location>
</feature>
<sequence length="1645" mass="173121">MGHINGDVVSKKMTLQLVNTDKTRVVNHTYSASISAANKVTINAKNSVNNATIQANAAKVAPSGKEQTAKETGSANIKAPGALNIANINLPTINNVPFPDFRLPTGPNGLFIYSDGPESRYLIETNPLLTNLGNYLGSDYFLGNVGFNPNKDITFLGDAFYDTRIITQAILEQTGQRYLTSNVGSDLTQMQQLMDAAASQKNKLNLALGIALTAEQVANLTQDILWYEKIDVNGKTVLAPKLYLAKLTRDNISNGALIAGRDIDINTGEITNSGAMLANNTLSLKSDSTIRNDTGTLSGGGDISLTAKDDILNLSGQIKGKNVAITSVDGLVINQTLSQQNQYDANYVTTDIGSTSQITSTGALTINAGTHIVNEGAHIAAKGDAALHAGNDILFTTIEDKTHKIITGARSTHEALTIQHQGAELVTGGDISLNAGENLTLTSANVTTQNDLNIKTGGSITIDTAINESYQSNKGRGKTEISHQKRHQASNISGANVAITSGESVTLSGSHLLAKNSASITAKDDINILAVNDSDYHYVEEKKKKSFGRSKTTIHESLNETVKGSAINAGSDITLTAQALSSTPTAGGDSDISIIGSELNAQNNINLNTDGDVILAAQQYKEYERNETIKKGFGGLSNKHKGSIDDATLLNSSYALSGNNINVNAGNNIAVVASEVVSNGEVNLAAIDEVLISAGEVLKQSQQWSEESSFLSGGNLFEMETKRDSTETSTAQSSVIQSGANLNINAGSIKVVGSDIVAGKNLALTADTGDIEILAAKETTTTRSFEETITAGFGDMDEIVKVEDGQLKISLGKAAYDKVDNQTDSANHKGSKLVANNTVNLNASADILIEGSTLNADANKNNNGDINLTAVDNITIKEAKDNLKSQTEEIHGKAEVSLVVQHQAVEVAKAAMAVKAADKALRQSQKDYKQYKKQLDSLENTLATLQQEYDERKPGVNFEDIEELTDLVAQVKSDEAWYVAGITLAAADAVSKTTLLVQQIAAAAQSSGTYGFNAGLNLDIEASKTKSQHQQTTSVASTLSGQNITINAGNKEGNHATLQGANLKANDSISLDANEVNILASKESESRKSSTKSGSISASMTVYGASSGINLNASLNRSESTSNSLTHTNSTVNADNINITSTQDTNIIGGNVNANKALNVNVGGDLNVASVQDRHSSSNKGMGFSGGLSLSGGEVPSEGKKTGGIINNSDGNAGNVTGANAGTNASSGRSNSKDTLLTTLTSGGNANITVGGNTDLQGALIATVDNEGNDLGNLNLTTDTFTYADLSNTDYSQNQSMGINTSVGVNGGEIDATNNSTNLQYKNESDYSKGKNLATLGLGTVLINDTENSDNITALNRDTLNTEKELFDVDRKQGDIDVTLDHRLLSEDGRKEIKEDIDNVGENIQIVAQNVPAAEGGNVVENAVGKTLDTLGELTAGVIPSNKNHGGIIAQLPGLIGIADNKHRVIEGKGKGKGKSNDVYVNGMMNTEAAAKEGAKNVTGSVNSTTWYNPTHGLLGDLLESAVDKFGNHIGVQTGISKQIETLQDNNSNKVIHMHSQGNLISVEGANTNNTYKSYGSPMSKNSVTEKFNVLDPEQDIQQNEGDYVSKPSNVMNPKTWDMPGHGTENYGAAREISLNQSTENGTTE</sequence>
<name>A0ABT4YWP4_9VIBR</name>
<feature type="region of interest" description="Disordered" evidence="2">
    <location>
        <begin position="471"/>
        <end position="495"/>
    </location>
</feature>
<dbReference type="RefSeq" id="WP_272139162.1">
    <property type="nucleotide sequence ID" value="NZ_JAQLOI010000003.1"/>
</dbReference>
<feature type="compositionally biased region" description="Polar residues" evidence="2">
    <location>
        <begin position="1634"/>
        <end position="1645"/>
    </location>
</feature>
<proteinExistence type="predicted"/>
<accession>A0ABT4YWP4</accession>
<gene>
    <name evidence="3" type="ORF">PGX00_18010</name>
</gene>
<evidence type="ECO:0000313" key="4">
    <source>
        <dbReference type="Proteomes" id="UP001210678"/>
    </source>
</evidence>
<dbReference type="Proteomes" id="UP001210678">
    <property type="component" value="Unassembled WGS sequence"/>
</dbReference>